<comment type="caution">
    <text evidence="2">The sequence shown here is derived from an EMBL/GenBank/DDBJ whole genome shotgun (WGS) entry which is preliminary data.</text>
</comment>
<dbReference type="InterPro" id="IPR012338">
    <property type="entry name" value="Beta-lactam/transpept-like"/>
</dbReference>
<reference evidence="2 3" key="1">
    <citation type="submission" date="2019-07" db="EMBL/GenBank/DDBJ databases">
        <title>Genomic Encyclopedia of Archaeal and Bacterial Type Strains, Phase II (KMG-II): from individual species to whole genera.</title>
        <authorList>
            <person name="Goeker M."/>
        </authorList>
    </citation>
    <scope>NUCLEOTIDE SEQUENCE [LARGE SCALE GENOMIC DNA]</scope>
    <source>
        <strain evidence="2 3">DSM 17527</strain>
    </source>
</reference>
<dbReference type="InterPro" id="IPR001466">
    <property type="entry name" value="Beta-lactam-related"/>
</dbReference>
<dbReference type="Proteomes" id="UP000324376">
    <property type="component" value="Unassembled WGS sequence"/>
</dbReference>
<evidence type="ECO:0000313" key="3">
    <source>
        <dbReference type="Proteomes" id="UP000324376"/>
    </source>
</evidence>
<dbReference type="PANTHER" id="PTHR43283:SF18">
    <property type="match status" value="1"/>
</dbReference>
<evidence type="ECO:0000259" key="1">
    <source>
        <dbReference type="Pfam" id="PF00144"/>
    </source>
</evidence>
<dbReference type="Pfam" id="PF00144">
    <property type="entry name" value="Beta-lactamase"/>
    <property type="match status" value="1"/>
</dbReference>
<dbReference type="InterPro" id="IPR050789">
    <property type="entry name" value="Diverse_Enzym_Activities"/>
</dbReference>
<keyword evidence="3" id="KW-1185">Reference proteome</keyword>
<evidence type="ECO:0000313" key="2">
    <source>
        <dbReference type="EMBL" id="TYP71602.1"/>
    </source>
</evidence>
<feature type="domain" description="Beta-lactamase-related" evidence="1">
    <location>
        <begin position="7"/>
        <end position="184"/>
    </location>
</feature>
<dbReference type="EMBL" id="VNHU01000008">
    <property type="protein sequence ID" value="TYP71602.1"/>
    <property type="molecule type" value="Genomic_DNA"/>
</dbReference>
<dbReference type="AlphaFoldDB" id="A0A5S5BZH2"/>
<accession>A0A5S5BZH2</accession>
<sequence>MTADKKLSFQFAPGTQWQYSGEGFEYLRKAIEKKLKRPFEDIARETLFEPLGMHNTYFNWNGTIDEQLYAVEHDENGDPIPFEKYTQTNAAANLMTTAEEYAIFMIHILNGAGLFEKLYDEFFRTQSHEKNGIDWGLGMQLLPELPNNEVAFMHTGGDYGTKTIAIGLKNSKQGLVLFSNSENGMVLWQKIISEYFGETGKEIVRRNLE</sequence>
<dbReference type="SUPFAM" id="SSF56601">
    <property type="entry name" value="beta-lactamase/transpeptidase-like"/>
    <property type="match status" value="1"/>
</dbReference>
<proteinExistence type="predicted"/>
<protein>
    <submittedName>
        <fullName evidence="2">Beta-lactamase</fullName>
    </submittedName>
</protein>
<dbReference type="PANTHER" id="PTHR43283">
    <property type="entry name" value="BETA-LACTAMASE-RELATED"/>
    <property type="match status" value="1"/>
</dbReference>
<name>A0A5S5BZH2_9FLAO</name>
<gene>
    <name evidence="2" type="ORF">BD809_10812</name>
</gene>
<dbReference type="Gene3D" id="3.40.710.10">
    <property type="entry name" value="DD-peptidase/beta-lactamase superfamily"/>
    <property type="match status" value="1"/>
</dbReference>
<organism evidence="2 3">
    <name type="scientific">Aquimarina intermedia</name>
    <dbReference type="NCBI Taxonomy" id="350814"/>
    <lineage>
        <taxon>Bacteria</taxon>
        <taxon>Pseudomonadati</taxon>
        <taxon>Bacteroidota</taxon>
        <taxon>Flavobacteriia</taxon>
        <taxon>Flavobacteriales</taxon>
        <taxon>Flavobacteriaceae</taxon>
        <taxon>Aquimarina</taxon>
    </lineage>
</organism>